<proteinExistence type="predicted"/>
<reference evidence="1 2" key="1">
    <citation type="journal article" date="2019" name="Commun. Biol.">
        <title>The bagworm genome reveals a unique fibroin gene that provides high tensile strength.</title>
        <authorList>
            <person name="Kono N."/>
            <person name="Nakamura H."/>
            <person name="Ohtoshi R."/>
            <person name="Tomita M."/>
            <person name="Numata K."/>
            <person name="Arakawa K."/>
        </authorList>
    </citation>
    <scope>NUCLEOTIDE SEQUENCE [LARGE SCALE GENOMIC DNA]</scope>
</reference>
<dbReference type="EMBL" id="BGZK01000459">
    <property type="protein sequence ID" value="GBP44835.1"/>
    <property type="molecule type" value="Genomic_DNA"/>
</dbReference>
<organism evidence="1 2">
    <name type="scientific">Eumeta variegata</name>
    <name type="common">Bagworm moth</name>
    <name type="synonym">Eumeta japonica</name>
    <dbReference type="NCBI Taxonomy" id="151549"/>
    <lineage>
        <taxon>Eukaryota</taxon>
        <taxon>Metazoa</taxon>
        <taxon>Ecdysozoa</taxon>
        <taxon>Arthropoda</taxon>
        <taxon>Hexapoda</taxon>
        <taxon>Insecta</taxon>
        <taxon>Pterygota</taxon>
        <taxon>Neoptera</taxon>
        <taxon>Endopterygota</taxon>
        <taxon>Lepidoptera</taxon>
        <taxon>Glossata</taxon>
        <taxon>Ditrysia</taxon>
        <taxon>Tineoidea</taxon>
        <taxon>Psychidae</taxon>
        <taxon>Oiketicinae</taxon>
        <taxon>Eumeta</taxon>
    </lineage>
</organism>
<evidence type="ECO:0000313" key="1">
    <source>
        <dbReference type="EMBL" id="GBP44835.1"/>
    </source>
</evidence>
<comment type="caution">
    <text evidence="1">The sequence shown here is derived from an EMBL/GenBank/DDBJ whole genome shotgun (WGS) entry which is preliminary data.</text>
</comment>
<keyword evidence="2" id="KW-1185">Reference proteome</keyword>
<evidence type="ECO:0000313" key="2">
    <source>
        <dbReference type="Proteomes" id="UP000299102"/>
    </source>
</evidence>
<protein>
    <submittedName>
        <fullName evidence="1">Uncharacterized protein</fullName>
    </submittedName>
</protein>
<dbReference type="AlphaFoldDB" id="A0A4C1W402"/>
<accession>A0A4C1W402</accession>
<sequence length="86" mass="9646">MSFTYAQFNPEKSYYESNFPEETFALLISHRMLRNSNTACAQSAIVTRRGDRASPTTHAHHRDHGLVVATTTAEATRLQPPLDVVL</sequence>
<gene>
    <name evidence="1" type="ORF">EVAR_75704_1</name>
</gene>
<name>A0A4C1W402_EUMVA</name>
<dbReference type="Proteomes" id="UP000299102">
    <property type="component" value="Unassembled WGS sequence"/>
</dbReference>